<organism evidence="2 3">
    <name type="scientific">Chryseobacterium lactis</name>
    <dbReference type="NCBI Taxonomy" id="1241981"/>
    <lineage>
        <taxon>Bacteria</taxon>
        <taxon>Pseudomonadati</taxon>
        <taxon>Bacteroidota</taxon>
        <taxon>Flavobacteriia</taxon>
        <taxon>Flavobacteriales</taxon>
        <taxon>Weeksellaceae</taxon>
        <taxon>Chryseobacterium group</taxon>
        <taxon>Chryseobacterium</taxon>
    </lineage>
</organism>
<dbReference type="EMBL" id="PPEH01000003">
    <property type="protein sequence ID" value="PNW13842.1"/>
    <property type="molecule type" value="Genomic_DNA"/>
</dbReference>
<evidence type="ECO:0000313" key="4">
    <source>
        <dbReference type="Proteomes" id="UP000279972"/>
    </source>
</evidence>
<accession>A0A3G6RLD0</accession>
<evidence type="ECO:0000313" key="1">
    <source>
        <dbReference type="EMBL" id="AZA82482.1"/>
    </source>
</evidence>
<name>A0A3G6RLD0_CHRLC</name>
<evidence type="ECO:0000313" key="2">
    <source>
        <dbReference type="EMBL" id="PNW13842.1"/>
    </source>
</evidence>
<evidence type="ECO:0000313" key="3">
    <source>
        <dbReference type="Proteomes" id="UP000236262"/>
    </source>
</evidence>
<gene>
    <name evidence="2" type="ORF">C1637_08195</name>
    <name evidence="1" type="ORF">EG342_11500</name>
</gene>
<reference evidence="2 3" key="1">
    <citation type="submission" date="2018-01" db="EMBL/GenBank/DDBJ databases">
        <title>Draft genome sequences of Chryseobacterium lactis NCTC11390, Chryseobacterium oncorhynchi 701B-08, and Chryseobacterium viscerum 687B-08.</title>
        <authorList>
            <person name="Jeong J.-J."/>
            <person name="Lee Y.J."/>
            <person name="Park B."/>
            <person name="Choi I.-G."/>
            <person name="Kim K.D."/>
        </authorList>
    </citation>
    <scope>NUCLEOTIDE SEQUENCE [LARGE SCALE GENOMIC DNA]</scope>
    <source>
        <strain evidence="2 3">NCTC11390</strain>
    </source>
</reference>
<proteinExistence type="predicted"/>
<dbReference type="Proteomes" id="UP000236262">
    <property type="component" value="Unassembled WGS sequence"/>
</dbReference>
<dbReference type="EMBL" id="CP033924">
    <property type="protein sequence ID" value="AZA82482.1"/>
    <property type="molecule type" value="Genomic_DNA"/>
</dbReference>
<keyword evidence="4" id="KW-1185">Reference proteome</keyword>
<reference evidence="1 4" key="2">
    <citation type="submission" date="2018-11" db="EMBL/GenBank/DDBJ databases">
        <title>Proposal to divide the Flavobacteriaceae and reorganize its genera based on Amino Acid Identity values calculated from whole genome sequences.</title>
        <authorList>
            <person name="Nicholson A.C."/>
            <person name="Gulvik C.A."/>
            <person name="Whitney A.M."/>
            <person name="Humrighouse B.W."/>
            <person name="Bell M."/>
            <person name="Holmes B."/>
            <person name="Steigerwalt A.G."/>
            <person name="Villarma A."/>
            <person name="Sheth M."/>
            <person name="Batra D."/>
            <person name="Pryor J."/>
            <person name="Bernardet J.-F."/>
            <person name="Hugo C."/>
            <person name="Kampfer P."/>
            <person name="Newman J."/>
            <person name="McQuiston J.R."/>
        </authorList>
    </citation>
    <scope>NUCLEOTIDE SEQUENCE [LARGE SCALE GENOMIC DNA]</scope>
    <source>
        <strain evidence="1 4">KC_1864</strain>
    </source>
</reference>
<protein>
    <submittedName>
        <fullName evidence="2">Uncharacterized protein</fullName>
    </submittedName>
</protein>
<dbReference type="AlphaFoldDB" id="A0A3G6RLD0"/>
<dbReference type="Proteomes" id="UP000279972">
    <property type="component" value="Chromosome"/>
</dbReference>
<dbReference type="KEGG" id="clac:EG342_11500"/>
<sequence>MSIVSLVIQEKGYKEIYPFASWKLFTVPSGGEASVDRYKLYGIKDGDTIRILNKTVESYQANDEESIVNIYGGKIEQNEDRKINLTKLLIFAKDTNPEFNEYMLYKETYNPKEIGEKKVNINKKLITKL</sequence>